<dbReference type="GO" id="GO:0005764">
    <property type="term" value="C:lysosome"/>
    <property type="evidence" value="ECO:0007669"/>
    <property type="project" value="UniProtKB-SubCell"/>
</dbReference>
<dbReference type="EC" id="3.2.1.25" evidence="4"/>
<keyword evidence="11" id="KW-1133">Transmembrane helix</keyword>
<evidence type="ECO:0000256" key="10">
    <source>
        <dbReference type="ARBA" id="ARBA00033445"/>
    </source>
</evidence>
<evidence type="ECO:0000256" key="11">
    <source>
        <dbReference type="SAM" id="Phobius"/>
    </source>
</evidence>
<dbReference type="AlphaFoldDB" id="A0AAD5QMA2"/>
<feature type="transmembrane region" description="Helical" evidence="11">
    <location>
        <begin position="23"/>
        <end position="45"/>
    </location>
</feature>
<dbReference type="GO" id="GO:0004567">
    <property type="term" value="F:beta-mannosidase activity"/>
    <property type="evidence" value="ECO:0007669"/>
    <property type="project" value="UniProtKB-EC"/>
</dbReference>
<keyword evidence="7" id="KW-0325">Glycoprotein</keyword>
<evidence type="ECO:0000256" key="7">
    <source>
        <dbReference type="ARBA" id="ARBA00023180"/>
    </source>
</evidence>
<evidence type="ECO:0000313" key="13">
    <source>
        <dbReference type="EMBL" id="KAJ1354714.1"/>
    </source>
</evidence>
<dbReference type="EMBL" id="JAHQIW010002164">
    <property type="protein sequence ID" value="KAJ1354714.1"/>
    <property type="molecule type" value="Genomic_DNA"/>
</dbReference>
<keyword evidence="6" id="KW-0378">Hydrolase</keyword>
<keyword evidence="11" id="KW-0812">Transmembrane</keyword>
<dbReference type="FunFam" id="2.60.120.260:FF:000060">
    <property type="entry name" value="Probable beta-mannosidase"/>
    <property type="match status" value="1"/>
</dbReference>
<dbReference type="InterPro" id="IPR008979">
    <property type="entry name" value="Galactose-bd-like_sf"/>
</dbReference>
<accession>A0AAD5QMA2</accession>
<keyword evidence="5" id="KW-0732">Signal</keyword>
<keyword evidence="11" id="KW-0472">Membrane</keyword>
<dbReference type="Pfam" id="PF22666">
    <property type="entry name" value="Glyco_hydro_2_N2"/>
    <property type="match status" value="1"/>
</dbReference>
<evidence type="ECO:0000256" key="9">
    <source>
        <dbReference type="ARBA" id="ARBA00023295"/>
    </source>
</evidence>
<dbReference type="PANTHER" id="PTHR43730:SF1">
    <property type="entry name" value="BETA-MANNOSIDASE"/>
    <property type="match status" value="1"/>
</dbReference>
<comment type="caution">
    <text evidence="13">The sequence shown here is derived from an EMBL/GenBank/DDBJ whole genome shotgun (WGS) entry which is preliminary data.</text>
</comment>
<dbReference type="Proteomes" id="UP001196413">
    <property type="component" value="Unassembled WGS sequence"/>
</dbReference>
<dbReference type="SUPFAM" id="SSF49785">
    <property type="entry name" value="Galactose-binding domain-like"/>
    <property type="match status" value="1"/>
</dbReference>
<keyword evidence="8" id="KW-0458">Lysosome</keyword>
<dbReference type="InterPro" id="IPR054593">
    <property type="entry name" value="Beta-mannosidase-like_N2"/>
</dbReference>
<comment type="subcellular location">
    <subcellularLocation>
        <location evidence="2">Lysosome</location>
    </subcellularLocation>
</comment>
<evidence type="ECO:0000256" key="3">
    <source>
        <dbReference type="ARBA" id="ARBA00007401"/>
    </source>
</evidence>
<evidence type="ECO:0000256" key="1">
    <source>
        <dbReference type="ARBA" id="ARBA00000829"/>
    </source>
</evidence>
<gene>
    <name evidence="13" type="ORF">KIN20_011720</name>
</gene>
<keyword evidence="9" id="KW-0326">Glycosidase</keyword>
<evidence type="ECO:0000256" key="4">
    <source>
        <dbReference type="ARBA" id="ARBA00012754"/>
    </source>
</evidence>
<dbReference type="Gene3D" id="2.60.120.260">
    <property type="entry name" value="Galactose-binding domain-like"/>
    <property type="match status" value="1"/>
</dbReference>
<comment type="catalytic activity">
    <reaction evidence="1">
        <text>Hydrolysis of terminal, non-reducing beta-D-mannose residues in beta-D-mannosides.</text>
        <dbReference type="EC" id="3.2.1.25"/>
    </reaction>
</comment>
<reference evidence="13" key="1">
    <citation type="submission" date="2021-06" db="EMBL/GenBank/DDBJ databases">
        <title>Parelaphostrongylus tenuis whole genome reference sequence.</title>
        <authorList>
            <person name="Garwood T.J."/>
            <person name="Larsen P.A."/>
            <person name="Fountain-Jones N.M."/>
            <person name="Garbe J.R."/>
            <person name="Macchietto M.G."/>
            <person name="Kania S.A."/>
            <person name="Gerhold R.W."/>
            <person name="Richards J.E."/>
            <person name="Wolf T.M."/>
        </authorList>
    </citation>
    <scope>NUCLEOTIDE SEQUENCE</scope>
    <source>
        <strain evidence="13">MNPRO001-30</strain>
        <tissue evidence="13">Meninges</tissue>
    </source>
</reference>
<evidence type="ECO:0000256" key="6">
    <source>
        <dbReference type="ARBA" id="ARBA00022801"/>
    </source>
</evidence>
<dbReference type="InterPro" id="IPR050887">
    <property type="entry name" value="Beta-mannosidase_GH2"/>
</dbReference>
<dbReference type="GO" id="GO:0006516">
    <property type="term" value="P:glycoprotein catabolic process"/>
    <property type="evidence" value="ECO:0007669"/>
    <property type="project" value="TreeGrafter"/>
</dbReference>
<evidence type="ECO:0000256" key="2">
    <source>
        <dbReference type="ARBA" id="ARBA00004371"/>
    </source>
</evidence>
<feature type="domain" description="Beta-mannosidase-like galactose-binding" evidence="12">
    <location>
        <begin position="59"/>
        <end position="236"/>
    </location>
</feature>
<evidence type="ECO:0000256" key="5">
    <source>
        <dbReference type="ARBA" id="ARBA00022729"/>
    </source>
</evidence>
<protein>
    <recommendedName>
        <fullName evidence="4">beta-mannosidase</fullName>
        <ecNumber evidence="4">3.2.1.25</ecNumber>
    </recommendedName>
    <alternativeName>
        <fullName evidence="10">Mannanase</fullName>
    </alternativeName>
</protein>
<comment type="similarity">
    <text evidence="3">Belongs to the glycosyl hydrolase 2 family.</text>
</comment>
<evidence type="ECO:0000313" key="14">
    <source>
        <dbReference type="Proteomes" id="UP001196413"/>
    </source>
</evidence>
<name>A0AAD5QMA2_PARTN</name>
<organism evidence="13 14">
    <name type="scientific">Parelaphostrongylus tenuis</name>
    <name type="common">Meningeal worm</name>
    <dbReference type="NCBI Taxonomy" id="148309"/>
    <lineage>
        <taxon>Eukaryota</taxon>
        <taxon>Metazoa</taxon>
        <taxon>Ecdysozoa</taxon>
        <taxon>Nematoda</taxon>
        <taxon>Chromadorea</taxon>
        <taxon>Rhabditida</taxon>
        <taxon>Rhabditina</taxon>
        <taxon>Rhabditomorpha</taxon>
        <taxon>Strongyloidea</taxon>
        <taxon>Metastrongylidae</taxon>
        <taxon>Parelaphostrongylus</taxon>
    </lineage>
</organism>
<evidence type="ECO:0000256" key="8">
    <source>
        <dbReference type="ARBA" id="ARBA00023228"/>
    </source>
</evidence>
<proteinExistence type="inferred from homology"/>
<sequence>MQSGLPVSPIYSSPHAAQEIRKVVAALITTEMTAITALLVFGLFIDASAFQVIDLNGVWSYHSDNKTIYSRGHVPGDVFSDLHRKAIIPDPLYGDNHLALQWVSRDNWTYTRTFYIAKSILKFHVFLLRMRGIDTVSSVILNRKFLISTNNQFVEYFVDVSGILREENKIEVRFTSPVLYAKEKSDQYYKSRQHFVPPICPPYSYHGECHPNFIRKAQYSFSWDWGPAIPTMGIWKPIDIVAFDHVFVDDISWITERTHE</sequence>
<dbReference type="PANTHER" id="PTHR43730">
    <property type="entry name" value="BETA-MANNOSIDASE"/>
    <property type="match status" value="1"/>
</dbReference>
<evidence type="ECO:0000259" key="12">
    <source>
        <dbReference type="Pfam" id="PF22666"/>
    </source>
</evidence>
<keyword evidence="14" id="KW-1185">Reference proteome</keyword>